<keyword evidence="2" id="KW-1185">Reference proteome</keyword>
<dbReference type="AlphaFoldDB" id="A0A9P5PCW8"/>
<evidence type="ECO:0000313" key="2">
    <source>
        <dbReference type="Proteomes" id="UP000772434"/>
    </source>
</evidence>
<protein>
    <submittedName>
        <fullName evidence="1">Uncharacterized protein</fullName>
    </submittedName>
</protein>
<evidence type="ECO:0000313" key="1">
    <source>
        <dbReference type="EMBL" id="KAF9061138.1"/>
    </source>
</evidence>
<accession>A0A9P5PCW8</accession>
<organism evidence="1 2">
    <name type="scientific">Rhodocollybia butyracea</name>
    <dbReference type="NCBI Taxonomy" id="206335"/>
    <lineage>
        <taxon>Eukaryota</taxon>
        <taxon>Fungi</taxon>
        <taxon>Dikarya</taxon>
        <taxon>Basidiomycota</taxon>
        <taxon>Agaricomycotina</taxon>
        <taxon>Agaricomycetes</taxon>
        <taxon>Agaricomycetidae</taxon>
        <taxon>Agaricales</taxon>
        <taxon>Marasmiineae</taxon>
        <taxon>Omphalotaceae</taxon>
        <taxon>Rhodocollybia</taxon>
    </lineage>
</organism>
<dbReference type="OrthoDB" id="3220614at2759"/>
<sequence length="117" mass="13147">MNSEIPMPATEWPALLYNVDAYDPKDPERDYGSSVSPPLRSLPVTLGTTTTIISATQNSTRKMWITLKTTLKRKELYICCRVGTEQYSVILKGGKIAPSSKKHTSLEIAQRLLLQRH</sequence>
<dbReference type="Proteomes" id="UP000772434">
    <property type="component" value="Unassembled WGS sequence"/>
</dbReference>
<comment type="caution">
    <text evidence="1">The sequence shown here is derived from an EMBL/GenBank/DDBJ whole genome shotgun (WGS) entry which is preliminary data.</text>
</comment>
<dbReference type="EMBL" id="JADNRY010000213">
    <property type="protein sequence ID" value="KAF9061138.1"/>
    <property type="molecule type" value="Genomic_DNA"/>
</dbReference>
<proteinExistence type="predicted"/>
<name>A0A9P5PCW8_9AGAR</name>
<reference evidence="1" key="1">
    <citation type="submission" date="2020-11" db="EMBL/GenBank/DDBJ databases">
        <authorList>
            <consortium name="DOE Joint Genome Institute"/>
            <person name="Ahrendt S."/>
            <person name="Riley R."/>
            <person name="Andreopoulos W."/>
            <person name="Labutti K."/>
            <person name="Pangilinan J."/>
            <person name="Ruiz-Duenas F.J."/>
            <person name="Barrasa J.M."/>
            <person name="Sanchez-Garcia M."/>
            <person name="Camarero S."/>
            <person name="Miyauchi S."/>
            <person name="Serrano A."/>
            <person name="Linde D."/>
            <person name="Babiker R."/>
            <person name="Drula E."/>
            <person name="Ayuso-Fernandez I."/>
            <person name="Pacheco R."/>
            <person name="Padilla G."/>
            <person name="Ferreira P."/>
            <person name="Barriuso J."/>
            <person name="Kellner H."/>
            <person name="Castanera R."/>
            <person name="Alfaro M."/>
            <person name="Ramirez L."/>
            <person name="Pisabarro A.G."/>
            <person name="Kuo A."/>
            <person name="Tritt A."/>
            <person name="Lipzen A."/>
            <person name="He G."/>
            <person name="Yan M."/>
            <person name="Ng V."/>
            <person name="Cullen D."/>
            <person name="Martin F."/>
            <person name="Rosso M.-N."/>
            <person name="Henrissat B."/>
            <person name="Hibbett D."/>
            <person name="Martinez A.T."/>
            <person name="Grigoriev I.V."/>
        </authorList>
    </citation>
    <scope>NUCLEOTIDE SEQUENCE</scope>
    <source>
        <strain evidence="1">AH 40177</strain>
    </source>
</reference>
<gene>
    <name evidence="1" type="ORF">BDP27DRAFT_1406845</name>
</gene>